<organism evidence="1 2">
    <name type="scientific">Naganishia cerealis</name>
    <dbReference type="NCBI Taxonomy" id="610337"/>
    <lineage>
        <taxon>Eukaryota</taxon>
        <taxon>Fungi</taxon>
        <taxon>Dikarya</taxon>
        <taxon>Basidiomycota</taxon>
        <taxon>Agaricomycotina</taxon>
        <taxon>Tremellomycetes</taxon>
        <taxon>Filobasidiales</taxon>
        <taxon>Filobasidiaceae</taxon>
        <taxon>Naganishia</taxon>
    </lineage>
</organism>
<keyword evidence="2" id="KW-1185">Reference proteome</keyword>
<reference evidence="1" key="1">
    <citation type="submission" date="2023-04" db="EMBL/GenBank/DDBJ databases">
        <title>Draft Genome sequencing of Naganishia species isolated from polar environments using Oxford Nanopore Technology.</title>
        <authorList>
            <person name="Leo P."/>
            <person name="Venkateswaran K."/>
        </authorList>
    </citation>
    <scope>NUCLEOTIDE SEQUENCE</scope>
    <source>
        <strain evidence="1">MNA-CCFEE 5261</strain>
    </source>
</reference>
<dbReference type="EMBL" id="JASBWR010000077">
    <property type="protein sequence ID" value="KAJ9098392.1"/>
    <property type="molecule type" value="Genomic_DNA"/>
</dbReference>
<comment type="caution">
    <text evidence="1">The sequence shown here is derived from an EMBL/GenBank/DDBJ whole genome shotgun (WGS) entry which is preliminary data.</text>
</comment>
<evidence type="ECO:0000313" key="1">
    <source>
        <dbReference type="EMBL" id="KAJ9098392.1"/>
    </source>
</evidence>
<evidence type="ECO:0000313" key="2">
    <source>
        <dbReference type="Proteomes" id="UP001241377"/>
    </source>
</evidence>
<sequence>MAKRTAEDQITRETYGTGEADDESFSGPSKASSAVMSRRKILKPRGHRGTSDISTNTATTPSFSTFKNETIPSTGFTFGSNFASKNTTNGESDKNERIRALNEQFIAAIKKAEAPGTIADLTGVASKYINYYKDITGGPKPQVSSTPFGIASTKTEGSQEPEGMEISGDDTKGKNENKSSDSDSEQDEIKIEGPKFTFEAKPAKNLPFSFDPKPAKKKDDSDSESEVEIKGPVFSFNKPIKDSVFKIEPPKQTELAGKPRDTQSSTDLSTNAKPAFSFTAPSESKPVQTTSAFGGGASNKPAFSFGSSSAAPQTTKVDQAPSFSFSAGKDSTTNKPVFGFGTQSSTVGQTLPFTFNSNQSSVKISGKSDPQESSNSDKPSFNFSGTLQSSETPLVFGTGSSSINSAVQSGEKTNTTSTATNNESKATPSFGFGITLTSSDEPNKFTSSSNTPPLFNFSGVKGSLDAATTETKPAFTFGALNSAPSKPFTFGSNSAAAQTPAFSFGSNNVSNSFGSSNPNGLNKAADDKKEEEVVEEEVGGNFKPIAQLSNTEVEVSTGEEDEEVLFTKRAKLMRFDPNNKEQPYASKGLGDVRILKSKLGKTRILMRSEGSSRVLLNTLVSKTMTYTTMGNGSMVRVPVLNNETKAIETYVLKLKLATDGESLLKLLEEVKL</sequence>
<accession>A0ACC2VGI7</accession>
<gene>
    <name evidence="1" type="ORF">QFC19_006391</name>
</gene>
<proteinExistence type="predicted"/>
<dbReference type="Proteomes" id="UP001241377">
    <property type="component" value="Unassembled WGS sequence"/>
</dbReference>
<protein>
    <submittedName>
        <fullName evidence="1">Uncharacterized protein</fullName>
    </submittedName>
</protein>
<name>A0ACC2VGI7_9TREE</name>